<keyword evidence="1" id="KW-0143">Chaperone</keyword>
<evidence type="ECO:0000313" key="4">
    <source>
        <dbReference type="Proteomes" id="UP000006327"/>
    </source>
</evidence>
<gene>
    <name evidence="3" type="ORF">GARC_4094</name>
</gene>
<name>K6YAQ3_9ALTE</name>
<dbReference type="EMBL" id="BAEO01000060">
    <property type="protein sequence ID" value="GAC21036.1"/>
    <property type="molecule type" value="Genomic_DNA"/>
</dbReference>
<accession>K6YAQ3</accession>
<dbReference type="SUPFAM" id="SSF46565">
    <property type="entry name" value="Chaperone J-domain"/>
    <property type="match status" value="1"/>
</dbReference>
<dbReference type="SMART" id="SM00271">
    <property type="entry name" value="DnaJ"/>
    <property type="match status" value="1"/>
</dbReference>
<dbReference type="STRING" id="493475.GARC_4094"/>
<dbReference type="Proteomes" id="UP000006327">
    <property type="component" value="Unassembled WGS sequence"/>
</dbReference>
<comment type="caution">
    <text evidence="3">The sequence shown here is derived from an EMBL/GenBank/DDBJ whole genome shotgun (WGS) entry which is preliminary data.</text>
</comment>
<feature type="domain" description="J" evidence="2">
    <location>
        <begin position="150"/>
        <end position="204"/>
    </location>
</feature>
<dbReference type="Pfam" id="PF12339">
    <property type="entry name" value="DNAJ_related"/>
    <property type="match status" value="1"/>
</dbReference>
<proteinExistence type="predicted"/>
<dbReference type="CDD" id="cd06257">
    <property type="entry name" value="DnaJ"/>
    <property type="match status" value="1"/>
</dbReference>
<dbReference type="eggNOG" id="COG2214">
    <property type="taxonomic scope" value="Bacteria"/>
</dbReference>
<dbReference type="OrthoDB" id="581986at2"/>
<dbReference type="InterPro" id="IPR001623">
    <property type="entry name" value="DnaJ_domain"/>
</dbReference>
<dbReference type="Gene3D" id="1.10.287.110">
    <property type="entry name" value="DnaJ domain"/>
    <property type="match status" value="1"/>
</dbReference>
<dbReference type="InterPro" id="IPR036869">
    <property type="entry name" value="J_dom_sf"/>
</dbReference>
<dbReference type="PROSITE" id="PS50076">
    <property type="entry name" value="DNAJ_2"/>
    <property type="match status" value="1"/>
</dbReference>
<protein>
    <recommendedName>
        <fullName evidence="2">J domain-containing protein</fullName>
    </recommendedName>
</protein>
<evidence type="ECO:0000313" key="3">
    <source>
        <dbReference type="EMBL" id="GAC21036.1"/>
    </source>
</evidence>
<dbReference type="RefSeq" id="WP_007623582.1">
    <property type="nucleotide sequence ID" value="NZ_BAEO01000060.1"/>
</dbReference>
<evidence type="ECO:0000256" key="1">
    <source>
        <dbReference type="ARBA" id="ARBA00023186"/>
    </source>
</evidence>
<organism evidence="3 4">
    <name type="scientific">Paraglaciecola arctica BSs20135</name>
    <dbReference type="NCBI Taxonomy" id="493475"/>
    <lineage>
        <taxon>Bacteria</taxon>
        <taxon>Pseudomonadati</taxon>
        <taxon>Pseudomonadota</taxon>
        <taxon>Gammaproteobacteria</taxon>
        <taxon>Alteromonadales</taxon>
        <taxon>Alteromonadaceae</taxon>
        <taxon>Paraglaciecola</taxon>
    </lineage>
</organism>
<evidence type="ECO:0000259" key="2">
    <source>
        <dbReference type="PROSITE" id="PS50076"/>
    </source>
</evidence>
<sequence length="204" mass="23689">MLHTPSGWAPLQAILHDILLNHNHGLSEFELFNLLKSPPYELFPSDALRDPLSLFQSHFIVFNALYQLRDTWLGNKTALMQIHCSCIRRDPWEVGHKGVIKQDKLREYYLDWTNLSDTDQSQVETLLDNFWSAFSGMPSQVQVNNMPLQQALELLNLSSPYSPQQLKQQYRKMLHKHHPDKGGNNGQTVQLHNAYERLKTNISR</sequence>
<dbReference type="Pfam" id="PF00226">
    <property type="entry name" value="DnaJ"/>
    <property type="match status" value="1"/>
</dbReference>
<keyword evidence="4" id="KW-1185">Reference proteome</keyword>
<dbReference type="AlphaFoldDB" id="K6YAQ3"/>
<reference evidence="3 4" key="1">
    <citation type="journal article" date="2017" name="Antonie Van Leeuwenhoek">
        <title>Rhizobium rhizosphaerae sp. nov., a novel species isolated from rice rhizosphere.</title>
        <authorList>
            <person name="Zhao J.J."/>
            <person name="Zhang J."/>
            <person name="Zhang R.J."/>
            <person name="Zhang C.W."/>
            <person name="Yin H.Q."/>
            <person name="Zhang X.X."/>
        </authorList>
    </citation>
    <scope>NUCLEOTIDE SEQUENCE [LARGE SCALE GENOMIC DNA]</scope>
    <source>
        <strain evidence="3 4">BSs20135</strain>
    </source>
</reference>
<dbReference type="InterPro" id="IPR021059">
    <property type="entry name" value="DnaJ-related_N"/>
</dbReference>